<evidence type="ECO:0000256" key="1">
    <source>
        <dbReference type="SAM" id="Phobius"/>
    </source>
</evidence>
<evidence type="ECO:0000313" key="2">
    <source>
        <dbReference type="EMBL" id="GAI51056.1"/>
    </source>
</evidence>
<dbReference type="AlphaFoldDB" id="X1Q8E5"/>
<proteinExistence type="predicted"/>
<name>X1Q8E5_9ZZZZ</name>
<keyword evidence="1" id="KW-0472">Membrane</keyword>
<accession>X1Q8E5</accession>
<gene>
    <name evidence="2" type="ORF">S06H3_64192</name>
</gene>
<protein>
    <submittedName>
        <fullName evidence="2">Uncharacterized protein</fullName>
    </submittedName>
</protein>
<feature type="transmembrane region" description="Helical" evidence="1">
    <location>
        <begin position="40"/>
        <end position="66"/>
    </location>
</feature>
<comment type="caution">
    <text evidence="2">The sequence shown here is derived from an EMBL/GenBank/DDBJ whole genome shotgun (WGS) entry which is preliminary data.</text>
</comment>
<keyword evidence="1" id="KW-0812">Transmembrane</keyword>
<sequence length="69" mass="7255">VSLLMPSGWLRTIAVGWVGGFLGSLADSILWQFGPKIAGINLLAAAIGCALFILFLGSLPFIRILLGKV</sequence>
<reference evidence="2" key="1">
    <citation type="journal article" date="2014" name="Front. Microbiol.">
        <title>High frequency of phylogenetically diverse reductive dehalogenase-homologous genes in deep subseafloor sedimentary metagenomes.</title>
        <authorList>
            <person name="Kawai M."/>
            <person name="Futagami T."/>
            <person name="Toyoda A."/>
            <person name="Takaki Y."/>
            <person name="Nishi S."/>
            <person name="Hori S."/>
            <person name="Arai W."/>
            <person name="Tsubouchi T."/>
            <person name="Morono Y."/>
            <person name="Uchiyama I."/>
            <person name="Ito T."/>
            <person name="Fujiyama A."/>
            <person name="Inagaki F."/>
            <person name="Takami H."/>
        </authorList>
    </citation>
    <scope>NUCLEOTIDE SEQUENCE</scope>
    <source>
        <strain evidence="2">Expedition CK06-06</strain>
    </source>
</reference>
<feature type="transmembrane region" description="Helical" evidence="1">
    <location>
        <begin position="12"/>
        <end position="34"/>
    </location>
</feature>
<dbReference type="EMBL" id="BARV01042799">
    <property type="protein sequence ID" value="GAI51056.1"/>
    <property type="molecule type" value="Genomic_DNA"/>
</dbReference>
<organism evidence="2">
    <name type="scientific">marine sediment metagenome</name>
    <dbReference type="NCBI Taxonomy" id="412755"/>
    <lineage>
        <taxon>unclassified sequences</taxon>
        <taxon>metagenomes</taxon>
        <taxon>ecological metagenomes</taxon>
    </lineage>
</organism>
<keyword evidence="1" id="KW-1133">Transmembrane helix</keyword>
<feature type="non-terminal residue" evidence="2">
    <location>
        <position position="1"/>
    </location>
</feature>